<dbReference type="PANTHER" id="PTHR38568:SF1">
    <property type="entry name" value="DUF445 DOMAIN-CONTAINING PROTEIN"/>
    <property type="match status" value="1"/>
</dbReference>
<dbReference type="AlphaFoldDB" id="A0A380BL32"/>
<keyword evidence="1" id="KW-1133">Transmembrane helix</keyword>
<dbReference type="Proteomes" id="UP000825078">
    <property type="component" value="Chromosome"/>
</dbReference>
<keyword evidence="1" id="KW-0812">Transmembrane</keyword>
<dbReference type="PANTHER" id="PTHR38568">
    <property type="entry name" value="DUF445 DOMAIN-CONTAINING PROTEIN-RELATED"/>
    <property type="match status" value="1"/>
</dbReference>
<protein>
    <submittedName>
        <fullName evidence="3">Predicted membrane protein</fullName>
    </submittedName>
</protein>
<dbReference type="Proteomes" id="UP000254069">
    <property type="component" value="Unassembled WGS sequence"/>
</dbReference>
<proteinExistence type="predicted"/>
<keyword evidence="1" id="KW-0472">Membrane</keyword>
<feature type="transmembrane region" description="Helical" evidence="1">
    <location>
        <begin position="35"/>
        <end position="58"/>
    </location>
</feature>
<evidence type="ECO:0000313" key="4">
    <source>
        <dbReference type="Proteomes" id="UP000254069"/>
    </source>
</evidence>
<organism evidence="3 4">
    <name type="scientific">Shewanella algae</name>
    <dbReference type="NCBI Taxonomy" id="38313"/>
    <lineage>
        <taxon>Bacteria</taxon>
        <taxon>Pseudomonadati</taxon>
        <taxon>Pseudomonadota</taxon>
        <taxon>Gammaproteobacteria</taxon>
        <taxon>Alteromonadales</taxon>
        <taxon>Shewanellaceae</taxon>
        <taxon>Shewanella</taxon>
    </lineage>
</organism>
<accession>A0A380BL32</accession>
<evidence type="ECO:0000256" key="1">
    <source>
        <dbReference type="SAM" id="Phobius"/>
    </source>
</evidence>
<gene>
    <name evidence="3" type="ORF">NCTC10738_03552</name>
    <name evidence="2" type="ORF">TUM17379_24660</name>
</gene>
<evidence type="ECO:0000313" key="2">
    <source>
        <dbReference type="EMBL" id="BCV45448.1"/>
    </source>
</evidence>
<sequence>MKTAVQQTPVLDKSAVTNLLALAIMLTGYGMHSDVLFNIGLFAVSGAITNWLAVHMLFEKVPGLYGSGVIPARFEQFKQAISELMMEQFFSEANIDRFLSTRSDKQSLDLSGVIGKVDLAPAFDALVATVAQSSLGGMLSMFGGEEALTPLKQPFIEKMQQSLADIAKSDDFYELLKGELEQPGVMADMRSQIQDIVEQRLAELTPQLVKEMVQQMIKTHLGWLVVWGGVFGGLIGLASVTLQRLL</sequence>
<evidence type="ECO:0000313" key="3">
    <source>
        <dbReference type="EMBL" id="SUJ03112.1"/>
    </source>
</evidence>
<name>A0A380BL32_9GAMM</name>
<dbReference type="EMBL" id="UGYO01000002">
    <property type="protein sequence ID" value="SUJ03112.1"/>
    <property type="molecule type" value="Genomic_DNA"/>
</dbReference>
<reference evidence="3 4" key="1">
    <citation type="submission" date="2018-06" db="EMBL/GenBank/DDBJ databases">
        <authorList>
            <consortium name="Pathogen Informatics"/>
            <person name="Doyle S."/>
        </authorList>
    </citation>
    <scope>NUCLEOTIDE SEQUENCE [LARGE SCALE GENOMIC DNA]</scope>
    <source>
        <strain evidence="3 4">NCTC10738</strain>
    </source>
</reference>
<dbReference type="EMBL" id="AP024613">
    <property type="protein sequence ID" value="BCV45448.1"/>
    <property type="molecule type" value="Genomic_DNA"/>
</dbReference>
<reference evidence="2" key="2">
    <citation type="submission" date="2021-05" db="EMBL/GenBank/DDBJ databases">
        <title>Molecular characterization for Shewanella algae harboring chromosomal blaOXA-55-like strains isolated from clinical and environment sample.</title>
        <authorList>
            <person name="Ohama Y."/>
            <person name="Aoki K."/>
            <person name="Harada S."/>
            <person name="Moriya K."/>
            <person name="Ishii Y."/>
            <person name="Tateda K."/>
        </authorList>
    </citation>
    <scope>NUCLEOTIDE SEQUENCE</scope>
    <source>
        <strain evidence="2">TUM17379</strain>
    </source>
</reference>
<feature type="transmembrane region" description="Helical" evidence="1">
    <location>
        <begin position="221"/>
        <end position="242"/>
    </location>
</feature>
<keyword evidence="4" id="KW-1185">Reference proteome</keyword>